<dbReference type="PANTHER" id="PTHR45748">
    <property type="entry name" value="1-PHOSPHATIDYLINOSITOL 3-PHOSPHATE 5-KINASE-RELATED"/>
    <property type="match status" value="1"/>
</dbReference>
<keyword evidence="2 4" id="KW-0418">Kinase</keyword>
<dbReference type="SUPFAM" id="SSF56104">
    <property type="entry name" value="SAICAR synthase-like"/>
    <property type="match status" value="1"/>
</dbReference>
<dbReference type="GO" id="GO:0010008">
    <property type="term" value="C:endosome membrane"/>
    <property type="evidence" value="ECO:0007669"/>
    <property type="project" value="TreeGrafter"/>
</dbReference>
<dbReference type="CDD" id="cd17300">
    <property type="entry name" value="PIPKc_PIKfyve"/>
    <property type="match status" value="1"/>
</dbReference>
<name>A0A6A6NFT0_HEVBR</name>
<evidence type="ECO:0000313" key="7">
    <source>
        <dbReference type="Proteomes" id="UP000467840"/>
    </source>
</evidence>
<evidence type="ECO:0000256" key="2">
    <source>
        <dbReference type="ARBA" id="ARBA00022777"/>
    </source>
</evidence>
<dbReference type="GO" id="GO:0000285">
    <property type="term" value="F:1-phosphatidylinositol-3-phosphate 5-kinase activity"/>
    <property type="evidence" value="ECO:0007669"/>
    <property type="project" value="InterPro"/>
</dbReference>
<evidence type="ECO:0000256" key="1">
    <source>
        <dbReference type="ARBA" id="ARBA00022741"/>
    </source>
</evidence>
<dbReference type="GO" id="GO:0005524">
    <property type="term" value="F:ATP binding"/>
    <property type="evidence" value="ECO:0007669"/>
    <property type="project" value="UniProtKB-UniRule"/>
</dbReference>
<dbReference type="Gene3D" id="3.30.800.10">
    <property type="entry name" value="Phosphatidylinositol Phosphate Kinase II Beta"/>
    <property type="match status" value="1"/>
</dbReference>
<dbReference type="InterPro" id="IPR027483">
    <property type="entry name" value="PInositol-4-P-4/5-kinase_C_sf"/>
</dbReference>
<gene>
    <name evidence="6" type="ORF">GH714_005902</name>
</gene>
<evidence type="ECO:0000259" key="5">
    <source>
        <dbReference type="PROSITE" id="PS51455"/>
    </source>
</evidence>
<protein>
    <recommendedName>
        <fullName evidence="5">PIPK domain-containing protein</fullName>
    </recommendedName>
</protein>
<keyword evidence="3 4" id="KW-0067">ATP-binding</keyword>
<dbReference type="Pfam" id="PF01504">
    <property type="entry name" value="PIP5K"/>
    <property type="match status" value="2"/>
</dbReference>
<evidence type="ECO:0000256" key="4">
    <source>
        <dbReference type="PROSITE-ProRule" id="PRU00781"/>
    </source>
</evidence>
<dbReference type="EMBL" id="JAAGAX010000001">
    <property type="protein sequence ID" value="KAF2323993.1"/>
    <property type="molecule type" value="Genomic_DNA"/>
</dbReference>
<dbReference type="AlphaFoldDB" id="A0A6A6NFT0"/>
<reference evidence="6 7" key="1">
    <citation type="journal article" date="2020" name="Mol. Plant">
        <title>The Chromosome-Based Rubber Tree Genome Provides New Insights into Spurge Genome Evolution and Rubber Biosynthesis.</title>
        <authorList>
            <person name="Liu J."/>
            <person name="Shi C."/>
            <person name="Shi C.C."/>
            <person name="Li W."/>
            <person name="Zhang Q.J."/>
            <person name="Zhang Y."/>
            <person name="Li K."/>
            <person name="Lu H.F."/>
            <person name="Shi C."/>
            <person name="Zhu S.T."/>
            <person name="Xiao Z.Y."/>
            <person name="Nan H."/>
            <person name="Yue Y."/>
            <person name="Zhu X.G."/>
            <person name="Wu Y."/>
            <person name="Hong X.N."/>
            <person name="Fan G.Y."/>
            <person name="Tong Y."/>
            <person name="Zhang D."/>
            <person name="Mao C.L."/>
            <person name="Liu Y.L."/>
            <person name="Hao S.J."/>
            <person name="Liu W.Q."/>
            <person name="Lv M.Q."/>
            <person name="Zhang H.B."/>
            <person name="Liu Y."/>
            <person name="Hu-Tang G.R."/>
            <person name="Wang J.P."/>
            <person name="Wang J.H."/>
            <person name="Sun Y.H."/>
            <person name="Ni S.B."/>
            <person name="Chen W.B."/>
            <person name="Zhang X.C."/>
            <person name="Jiao Y.N."/>
            <person name="Eichler E.E."/>
            <person name="Li G.H."/>
            <person name="Liu X."/>
            <person name="Gao L.Z."/>
        </authorList>
    </citation>
    <scope>NUCLEOTIDE SEQUENCE [LARGE SCALE GENOMIC DNA]</scope>
    <source>
        <strain evidence="7">cv. GT1</strain>
        <tissue evidence="6">Leaf</tissue>
    </source>
</reference>
<dbReference type="GO" id="GO:0046854">
    <property type="term" value="P:phosphatidylinositol phosphate biosynthetic process"/>
    <property type="evidence" value="ECO:0007669"/>
    <property type="project" value="TreeGrafter"/>
</dbReference>
<sequence length="553" mass="62102">MLQVAAVESSQRGLASLDILEVNRMRRSLLIGSHAWDLRLYSLDSHLKTNSVVKAIHVETSNTQVNESRGDISYDDCILEYGHVENVSSCSKSPDFVGNDLLSELNKNSLSFQHLVDEDSMMPLYRHDREEEVRSDGEIAANNMSFNDIPSKASNLSDRIDSAWTVRVHSFDSALRFQERIRKGLPPSLYLSTLKSFHASGYYRSMVRDPISNATRTHSQILPLEAQILNLLPSSAPTFISTASHMAGGARLLLPQRSHNDIVIGVYDNDPASIVSYALSSKEYEDWVAGKSNENEGSWSMNEHCKDDFATSTFSAWQSFGSADLDYIRHGSYGSEDPSTSIGTLFMDSKRSPHLTITYADDSSTAGGKVKFSVTCYFAKQFDSLRKKCCPSEVDFVRSLSRCQRWSAQGGKSNVYFAKSLDERFIIKQVKKTELESFEEFASEYFKYLTDSLSSGSPTCLAKVLGIYQSVDVMDYSLLVGLDNERKELVVGIIDFMRQYTWDKHLETWVKASGILGGPKNASPTIISPKQYKKRFRKAMTSYFLTVPDQWSS</sequence>
<proteinExistence type="predicted"/>
<keyword evidence="4" id="KW-0808">Transferase</keyword>
<evidence type="ECO:0000313" key="6">
    <source>
        <dbReference type="EMBL" id="KAF2323993.1"/>
    </source>
</evidence>
<comment type="caution">
    <text evidence="6">The sequence shown here is derived from an EMBL/GenBank/DDBJ whole genome shotgun (WGS) entry which is preliminary data.</text>
</comment>
<dbReference type="InterPro" id="IPR002498">
    <property type="entry name" value="PInositol-4-P-4/5-kinase_core"/>
</dbReference>
<dbReference type="InterPro" id="IPR027484">
    <property type="entry name" value="PInositol-4-P-5-kinase_N"/>
</dbReference>
<keyword evidence="7" id="KW-1185">Reference proteome</keyword>
<dbReference type="Gene3D" id="3.30.810.10">
    <property type="entry name" value="2-Layer Sandwich"/>
    <property type="match status" value="1"/>
</dbReference>
<accession>A0A6A6NFT0</accession>
<dbReference type="Proteomes" id="UP000467840">
    <property type="component" value="Chromosome 5"/>
</dbReference>
<feature type="domain" description="PIPK" evidence="5">
    <location>
        <begin position="313"/>
        <end position="553"/>
    </location>
</feature>
<evidence type="ECO:0000256" key="3">
    <source>
        <dbReference type="ARBA" id="ARBA00022840"/>
    </source>
</evidence>
<dbReference type="PANTHER" id="PTHR45748:SF14">
    <property type="entry name" value="1-PHOSPHATIDYLINOSITOL-3-PHOSPHATE 5-KINASE FAB1C-RELATED"/>
    <property type="match status" value="1"/>
</dbReference>
<dbReference type="InterPro" id="IPR044769">
    <property type="entry name" value="PIKfyve_PIPKc"/>
</dbReference>
<organism evidence="6 7">
    <name type="scientific">Hevea brasiliensis</name>
    <name type="common">Para rubber tree</name>
    <name type="synonym">Siphonia brasiliensis</name>
    <dbReference type="NCBI Taxonomy" id="3981"/>
    <lineage>
        <taxon>Eukaryota</taxon>
        <taxon>Viridiplantae</taxon>
        <taxon>Streptophyta</taxon>
        <taxon>Embryophyta</taxon>
        <taxon>Tracheophyta</taxon>
        <taxon>Spermatophyta</taxon>
        <taxon>Magnoliopsida</taxon>
        <taxon>eudicotyledons</taxon>
        <taxon>Gunneridae</taxon>
        <taxon>Pentapetalae</taxon>
        <taxon>rosids</taxon>
        <taxon>fabids</taxon>
        <taxon>Malpighiales</taxon>
        <taxon>Euphorbiaceae</taxon>
        <taxon>Crotonoideae</taxon>
        <taxon>Micrandreae</taxon>
        <taxon>Hevea</taxon>
    </lineage>
</organism>
<dbReference type="PROSITE" id="PS51455">
    <property type="entry name" value="PIPK"/>
    <property type="match status" value="1"/>
</dbReference>
<dbReference type="SMART" id="SM00330">
    <property type="entry name" value="PIPKc"/>
    <property type="match status" value="1"/>
</dbReference>
<keyword evidence="1 4" id="KW-0547">Nucleotide-binding</keyword>